<dbReference type="PIRSF" id="PIRSF000006">
    <property type="entry name" value="Cbb3-Cox_fixP"/>
    <property type="match status" value="1"/>
</dbReference>
<evidence type="ECO:0000256" key="9">
    <source>
        <dbReference type="ARBA" id="ARBA00022692"/>
    </source>
</evidence>
<name>A0ABY8CFH7_9GAMM</name>
<dbReference type="PANTHER" id="PTHR33751">
    <property type="entry name" value="CBB3-TYPE CYTOCHROME C OXIDASE SUBUNIT FIXP"/>
    <property type="match status" value="1"/>
</dbReference>
<organism evidence="22 23">
    <name type="scientific">Thiomicrorhabdus lithotrophica</name>
    <dbReference type="NCBI Taxonomy" id="2949997"/>
    <lineage>
        <taxon>Bacteria</taxon>
        <taxon>Pseudomonadati</taxon>
        <taxon>Pseudomonadota</taxon>
        <taxon>Gammaproteobacteria</taxon>
        <taxon>Thiotrichales</taxon>
        <taxon>Piscirickettsiaceae</taxon>
        <taxon>Thiomicrorhabdus</taxon>
    </lineage>
</organism>
<keyword evidence="4 19" id="KW-0813">Transport</keyword>
<comment type="cofactor">
    <cofactor evidence="19">
        <name>heme c</name>
        <dbReference type="ChEBI" id="CHEBI:61717"/>
    </cofactor>
    <text evidence="19">Binds 2 heme C groups per subunit.</text>
</comment>
<sequence length="302" mass="33092">MAHHNPWPDEGNTGHIWDEDIRELDNPPPLWWMLSFYAGFIMIVFYTLYYPTIPLTDELGGHTEGMAGWTQVNEYHEDYTVLKNWRVAKFADKEEKLASMSVTEIMADEELKSYAVATSKVLYGDYCAACHATGGAGNPNFPVLADDDWLWGGSVKQIEASLIQGRIGNMPAKGMMGNLTDQEIEDVTDYVIALSEGKGGDAAYAAGKAVYTKGMCLACHGPAGKPLAPAGAANLTDQVWRFSSDRDTVKNVIAYGVNVKKNGEYIKGTQKAVMPSFKERLPNADVNIKRLAVYVHSLGGGQ</sequence>
<reference evidence="22 23" key="1">
    <citation type="submission" date="2022-06" db="EMBL/GenBank/DDBJ databases">
        <title>Thiomicrohabdus sp. nov, an obligately chemolithoautotrophic, sulfur-oxidizing bacterium isolated from beach of Guanyin Mountain. Amoy.</title>
        <authorList>
            <person name="Zhu H."/>
        </authorList>
    </citation>
    <scope>NUCLEOTIDE SEQUENCE [LARGE SCALE GENOMIC DNA]</scope>
    <source>
        <strain evidence="22 23">XGS-01</strain>
    </source>
</reference>
<feature type="domain" description="Cytochrome c" evidence="21">
    <location>
        <begin position="202"/>
        <end position="297"/>
    </location>
</feature>
<evidence type="ECO:0000256" key="19">
    <source>
        <dbReference type="PIRNR" id="PIRNR000006"/>
    </source>
</evidence>
<dbReference type="PROSITE" id="PS51007">
    <property type="entry name" value="CYTC"/>
    <property type="match status" value="2"/>
</dbReference>
<keyword evidence="18 19" id="KW-0472">Membrane</keyword>
<keyword evidence="5 19" id="KW-1003">Cell membrane</keyword>
<dbReference type="EMBL" id="CP102381">
    <property type="protein sequence ID" value="WEJ62868.1"/>
    <property type="molecule type" value="Genomic_DNA"/>
</dbReference>
<keyword evidence="10 19" id="KW-0479">Metal-binding</keyword>
<dbReference type="SUPFAM" id="SSF46626">
    <property type="entry name" value="Cytochrome c"/>
    <property type="match status" value="2"/>
</dbReference>
<dbReference type="PANTHER" id="PTHR33751:SF1">
    <property type="entry name" value="CBB3-TYPE CYTOCHROME C OXIDASE SUBUNIT FIXP"/>
    <property type="match status" value="1"/>
</dbReference>
<keyword evidence="6 19" id="KW-0997">Cell inner membrane</keyword>
<evidence type="ECO:0000256" key="10">
    <source>
        <dbReference type="ARBA" id="ARBA00022723"/>
    </source>
</evidence>
<evidence type="ECO:0000256" key="17">
    <source>
        <dbReference type="ARBA" id="ARBA00023065"/>
    </source>
</evidence>
<dbReference type="Gene3D" id="6.10.280.130">
    <property type="match status" value="1"/>
</dbReference>
<evidence type="ECO:0000256" key="4">
    <source>
        <dbReference type="ARBA" id="ARBA00022448"/>
    </source>
</evidence>
<evidence type="ECO:0000256" key="11">
    <source>
        <dbReference type="ARBA" id="ARBA00022737"/>
    </source>
</evidence>
<evidence type="ECO:0000256" key="7">
    <source>
        <dbReference type="ARBA" id="ARBA00022617"/>
    </source>
</evidence>
<evidence type="ECO:0000256" key="2">
    <source>
        <dbReference type="ARBA" id="ARBA00004673"/>
    </source>
</evidence>
<evidence type="ECO:0000256" key="14">
    <source>
        <dbReference type="ARBA" id="ARBA00022989"/>
    </source>
</evidence>
<comment type="pathway">
    <text evidence="2 19">Energy metabolism; oxidative phosphorylation.</text>
</comment>
<dbReference type="Proteomes" id="UP001222275">
    <property type="component" value="Chromosome"/>
</dbReference>
<comment type="subcellular location">
    <subcellularLocation>
        <location evidence="1 19">Cell inner membrane</location>
    </subcellularLocation>
</comment>
<evidence type="ECO:0000313" key="22">
    <source>
        <dbReference type="EMBL" id="WEJ62868.1"/>
    </source>
</evidence>
<dbReference type="Gene3D" id="1.10.760.10">
    <property type="entry name" value="Cytochrome c-like domain"/>
    <property type="match status" value="2"/>
</dbReference>
<gene>
    <name evidence="22" type="primary">ccoP</name>
    <name evidence="22" type="ORF">NR989_01085</name>
</gene>
<dbReference type="Pfam" id="PF14715">
    <property type="entry name" value="FixP_N"/>
    <property type="match status" value="1"/>
</dbReference>
<evidence type="ECO:0000256" key="3">
    <source>
        <dbReference type="ARBA" id="ARBA00006113"/>
    </source>
</evidence>
<keyword evidence="8 19" id="KW-0679">Respiratory chain</keyword>
<keyword evidence="13 19" id="KW-0249">Electron transport</keyword>
<dbReference type="RefSeq" id="WP_275595125.1">
    <property type="nucleotide sequence ID" value="NZ_CP102381.1"/>
</dbReference>
<feature type="domain" description="Cytochrome c" evidence="21">
    <location>
        <begin position="114"/>
        <end position="195"/>
    </location>
</feature>
<comment type="subunit">
    <text evidence="19">Component of the cbb3-type cytochrome c oxidase.</text>
</comment>
<dbReference type="Pfam" id="PF13442">
    <property type="entry name" value="Cytochrome_CBB3"/>
    <property type="match status" value="2"/>
</dbReference>
<evidence type="ECO:0000256" key="15">
    <source>
        <dbReference type="ARBA" id="ARBA00023002"/>
    </source>
</evidence>
<evidence type="ECO:0000256" key="12">
    <source>
        <dbReference type="ARBA" id="ARBA00022781"/>
    </source>
</evidence>
<keyword evidence="7 19" id="KW-0349">Heme</keyword>
<accession>A0ABY8CFH7</accession>
<evidence type="ECO:0000256" key="20">
    <source>
        <dbReference type="SAM" id="Phobius"/>
    </source>
</evidence>
<keyword evidence="16 19" id="KW-0408">Iron</keyword>
<evidence type="ECO:0000256" key="16">
    <source>
        <dbReference type="ARBA" id="ARBA00023004"/>
    </source>
</evidence>
<dbReference type="InterPro" id="IPR038414">
    <property type="entry name" value="CcoP_N_sf"/>
</dbReference>
<evidence type="ECO:0000259" key="21">
    <source>
        <dbReference type="PROSITE" id="PS51007"/>
    </source>
</evidence>
<evidence type="ECO:0000256" key="18">
    <source>
        <dbReference type="ARBA" id="ARBA00023136"/>
    </source>
</evidence>
<keyword evidence="15 19" id="KW-0560">Oxidoreductase</keyword>
<feature type="transmembrane region" description="Helical" evidence="20">
    <location>
        <begin position="30"/>
        <end position="49"/>
    </location>
</feature>
<keyword evidence="9 20" id="KW-0812">Transmembrane</keyword>
<evidence type="ECO:0000313" key="23">
    <source>
        <dbReference type="Proteomes" id="UP001222275"/>
    </source>
</evidence>
<protein>
    <recommendedName>
        <fullName evidence="19">Cbb3-type cytochrome c oxidase subunit</fullName>
    </recommendedName>
</protein>
<keyword evidence="12 19" id="KW-0375">Hydrogen ion transport</keyword>
<comment type="function">
    <text evidence="19">C-type cytochrome. Part of the cbb3-type cytochrome c oxidase complex.</text>
</comment>
<evidence type="ECO:0000256" key="13">
    <source>
        <dbReference type="ARBA" id="ARBA00022982"/>
    </source>
</evidence>
<comment type="similarity">
    <text evidence="3 19">Belongs to the CcoP / FixP family.</text>
</comment>
<evidence type="ECO:0000256" key="8">
    <source>
        <dbReference type="ARBA" id="ARBA00022660"/>
    </source>
</evidence>
<proteinExistence type="inferred from homology"/>
<dbReference type="InterPro" id="IPR009056">
    <property type="entry name" value="Cyt_c-like_dom"/>
</dbReference>
<dbReference type="NCBIfam" id="TIGR00782">
    <property type="entry name" value="ccoP"/>
    <property type="match status" value="1"/>
</dbReference>
<keyword evidence="23" id="KW-1185">Reference proteome</keyword>
<evidence type="ECO:0000256" key="1">
    <source>
        <dbReference type="ARBA" id="ARBA00004533"/>
    </source>
</evidence>
<dbReference type="InterPro" id="IPR032858">
    <property type="entry name" value="CcoP_N"/>
</dbReference>
<keyword evidence="17 19" id="KW-0406">Ion transport</keyword>
<evidence type="ECO:0000256" key="5">
    <source>
        <dbReference type="ARBA" id="ARBA00022475"/>
    </source>
</evidence>
<dbReference type="InterPro" id="IPR050597">
    <property type="entry name" value="Cytochrome_c_Oxidase_Subunit"/>
</dbReference>
<dbReference type="InterPro" id="IPR004678">
    <property type="entry name" value="Cyt_c_oxidase_cbb3_su3"/>
</dbReference>
<keyword evidence="14 20" id="KW-1133">Transmembrane helix</keyword>
<keyword evidence="11" id="KW-0677">Repeat</keyword>
<evidence type="ECO:0000256" key="6">
    <source>
        <dbReference type="ARBA" id="ARBA00022519"/>
    </source>
</evidence>
<dbReference type="InterPro" id="IPR036909">
    <property type="entry name" value="Cyt_c-like_dom_sf"/>
</dbReference>